<dbReference type="PROSITE" id="PS51257">
    <property type="entry name" value="PROKAR_LIPOPROTEIN"/>
    <property type="match status" value="1"/>
</dbReference>
<protein>
    <recommendedName>
        <fullName evidence="2">Phage protein Gp37/Gp68</fullName>
    </recommendedName>
</protein>
<gene>
    <name evidence="1" type="ORF">LCGC14_1252530</name>
</gene>
<dbReference type="AlphaFoldDB" id="A0A0F9LP94"/>
<proteinExistence type="predicted"/>
<dbReference type="InterPro" id="IPR011101">
    <property type="entry name" value="DUF5131"/>
</dbReference>
<dbReference type="Pfam" id="PF07505">
    <property type="entry name" value="DUF5131"/>
    <property type="match status" value="1"/>
</dbReference>
<evidence type="ECO:0000313" key="1">
    <source>
        <dbReference type="EMBL" id="KKM89051.1"/>
    </source>
</evidence>
<comment type="caution">
    <text evidence="1">The sequence shown here is derived from an EMBL/GenBank/DDBJ whole genome shotgun (WGS) entry which is preliminary data.</text>
</comment>
<reference evidence="1" key="1">
    <citation type="journal article" date="2015" name="Nature">
        <title>Complex archaea that bridge the gap between prokaryotes and eukaryotes.</title>
        <authorList>
            <person name="Spang A."/>
            <person name="Saw J.H."/>
            <person name="Jorgensen S.L."/>
            <person name="Zaremba-Niedzwiedzka K."/>
            <person name="Martijn J."/>
            <person name="Lind A.E."/>
            <person name="van Eijk R."/>
            <person name="Schleper C."/>
            <person name="Guy L."/>
            <person name="Ettema T.J."/>
        </authorList>
    </citation>
    <scope>NUCLEOTIDE SEQUENCE</scope>
</reference>
<name>A0A0F9LP94_9ZZZZ</name>
<sequence length="243" mass="28134">MGYKTKISWCQTSQNFWIGCTKVDPGCDNCYMFRDMRRYGNDPEKVRRTKTTFNNPLKWKKPRLIFTCSWGDFFHVDADPWRDEAWDIIRRTPHHTYQILTKRHGRIQKNLPSWWPMSHVWLGVSGCDNDGFHQRAKALRDVPGNFTRFISAEPLIGPIDVTAEQLVDYKINWMIIGGESGPGARPMELSWAKTIKDACVEANIPVFLKQLGGHPSKRADEAALLDGQLWTQMPHTFNQLELL</sequence>
<accession>A0A0F9LP94</accession>
<dbReference type="EMBL" id="LAZR01006877">
    <property type="protein sequence ID" value="KKM89051.1"/>
    <property type="molecule type" value="Genomic_DNA"/>
</dbReference>
<organism evidence="1">
    <name type="scientific">marine sediment metagenome</name>
    <dbReference type="NCBI Taxonomy" id="412755"/>
    <lineage>
        <taxon>unclassified sequences</taxon>
        <taxon>metagenomes</taxon>
        <taxon>ecological metagenomes</taxon>
    </lineage>
</organism>
<evidence type="ECO:0008006" key="2">
    <source>
        <dbReference type="Google" id="ProtNLM"/>
    </source>
</evidence>